<name>A0A266LUT6_PSEFR</name>
<sequence>MNSPVIMLEEQLGDVHSSQIAYKLTVRNDSAEPLLLIALQPHVPKGAQLMDVSDSESETGHSTRSALIVELNHLLNDFLWLELQTFRKDYIAAQVDSYRSIFKFKGVLKTYLYIANRRDIFERQVRRNITSFRYEIASGDDARRAYSTWLDESDSSFAGPHHDQQGIRVLFKAKLAQLEAVEARLLEIVREGSDLTFIEPETSFSATYVMRFDRALLEPRKYQVGFDVRYKLAGAKMPKSASVATNIQITPSPFSLTIVALVAAVLGATLRGSLEGDVNKFEEIIKSATTGQIIVGPIVALVFFNIYEHTRLGKELNFSISWRSALFVGALCGLAQDRVIAALTALIGG</sequence>
<dbReference type="EMBL" id="NQKL01000007">
    <property type="protein sequence ID" value="OZY41836.1"/>
    <property type="molecule type" value="Genomic_DNA"/>
</dbReference>
<comment type="caution">
    <text evidence="1">The sequence shown here is derived from an EMBL/GenBank/DDBJ whole genome shotgun (WGS) entry which is preliminary data.</text>
</comment>
<reference evidence="1 2" key="1">
    <citation type="submission" date="2017-08" db="EMBL/GenBank/DDBJ databases">
        <title>Genomic and metabolic characterisation of spoilage-associated Pseudomonas species.</title>
        <authorList>
            <person name="Stanborough T."/>
            <person name="Fegan N."/>
            <person name="Powell S.M."/>
            <person name="Singh T."/>
            <person name="Tamplin M.L."/>
            <person name="Chandry P.S."/>
        </authorList>
    </citation>
    <scope>NUCLEOTIDE SEQUENCE [LARGE SCALE GENOMIC DNA]</scope>
    <source>
        <strain evidence="1 2">F1820</strain>
    </source>
</reference>
<proteinExistence type="predicted"/>
<organism evidence="1 2">
    <name type="scientific">Pseudomonas fragi</name>
    <dbReference type="NCBI Taxonomy" id="296"/>
    <lineage>
        <taxon>Bacteria</taxon>
        <taxon>Pseudomonadati</taxon>
        <taxon>Pseudomonadota</taxon>
        <taxon>Gammaproteobacteria</taxon>
        <taxon>Pseudomonadales</taxon>
        <taxon>Pseudomonadaceae</taxon>
        <taxon>Pseudomonas</taxon>
    </lineage>
</organism>
<gene>
    <name evidence="1" type="ORF">CJF43_11375</name>
</gene>
<dbReference type="RefSeq" id="WP_095029251.1">
    <property type="nucleotide sequence ID" value="NZ_NQKL01000007.1"/>
</dbReference>
<accession>A0A266LUT6</accession>
<dbReference type="AlphaFoldDB" id="A0A266LUT6"/>
<evidence type="ECO:0000313" key="1">
    <source>
        <dbReference type="EMBL" id="OZY41836.1"/>
    </source>
</evidence>
<dbReference type="Proteomes" id="UP000216113">
    <property type="component" value="Unassembled WGS sequence"/>
</dbReference>
<protein>
    <submittedName>
        <fullName evidence="1">Uncharacterized protein</fullName>
    </submittedName>
</protein>
<evidence type="ECO:0000313" key="2">
    <source>
        <dbReference type="Proteomes" id="UP000216113"/>
    </source>
</evidence>